<dbReference type="PROSITE" id="PS50297">
    <property type="entry name" value="ANK_REP_REGION"/>
    <property type="match status" value="1"/>
</dbReference>
<feature type="repeat" description="ANK" evidence="1">
    <location>
        <begin position="208"/>
        <end position="240"/>
    </location>
</feature>
<accession>A0ABM1MR99</accession>
<dbReference type="SUPFAM" id="SSF56112">
    <property type="entry name" value="Protein kinase-like (PK-like)"/>
    <property type="match status" value="1"/>
</dbReference>
<reference evidence="4" key="1">
    <citation type="submission" date="2025-08" db="UniProtKB">
        <authorList>
            <consortium name="RefSeq"/>
        </authorList>
    </citation>
    <scope>IDENTIFICATION</scope>
    <source>
        <tissue evidence="4">Whole Larva</tissue>
    </source>
</reference>
<protein>
    <submittedName>
        <fullName evidence="4">Uncharacterized protein LOC108563053</fullName>
    </submittedName>
</protein>
<evidence type="ECO:0000313" key="4">
    <source>
        <dbReference type="RefSeq" id="XP_017777099.1"/>
    </source>
</evidence>
<dbReference type="PANTHER" id="PTHR13954:SF6">
    <property type="entry name" value="NON-SPECIFIC SERINE_THREONINE PROTEIN KINASE"/>
    <property type="match status" value="1"/>
</dbReference>
<dbReference type="SMART" id="SM00248">
    <property type="entry name" value="ANK"/>
    <property type="match status" value="4"/>
</dbReference>
<dbReference type="PANTHER" id="PTHR13954">
    <property type="entry name" value="IRE1-RELATED"/>
    <property type="match status" value="1"/>
</dbReference>
<evidence type="ECO:0000256" key="1">
    <source>
        <dbReference type="PROSITE-ProRule" id="PRU00023"/>
    </source>
</evidence>
<evidence type="ECO:0000259" key="2">
    <source>
        <dbReference type="PROSITE" id="PS50011"/>
    </source>
</evidence>
<dbReference type="PROSITE" id="PS50088">
    <property type="entry name" value="ANK_REPEAT"/>
    <property type="match status" value="2"/>
</dbReference>
<dbReference type="InterPro" id="IPR011009">
    <property type="entry name" value="Kinase-like_dom_sf"/>
</dbReference>
<dbReference type="InterPro" id="IPR002110">
    <property type="entry name" value="Ankyrin_rpt"/>
</dbReference>
<name>A0ABM1MR99_NICVS</name>
<keyword evidence="1" id="KW-0040">ANK repeat</keyword>
<organism evidence="3 4">
    <name type="scientific">Nicrophorus vespilloides</name>
    <name type="common">Boreal carrion beetle</name>
    <dbReference type="NCBI Taxonomy" id="110193"/>
    <lineage>
        <taxon>Eukaryota</taxon>
        <taxon>Metazoa</taxon>
        <taxon>Ecdysozoa</taxon>
        <taxon>Arthropoda</taxon>
        <taxon>Hexapoda</taxon>
        <taxon>Insecta</taxon>
        <taxon>Pterygota</taxon>
        <taxon>Neoptera</taxon>
        <taxon>Endopterygota</taxon>
        <taxon>Coleoptera</taxon>
        <taxon>Polyphaga</taxon>
        <taxon>Staphyliniformia</taxon>
        <taxon>Silphidae</taxon>
        <taxon>Nicrophorinae</taxon>
        <taxon>Nicrophorus</taxon>
    </lineage>
</organism>
<gene>
    <name evidence="4" type="primary">LOC108563053</name>
</gene>
<keyword evidence="3" id="KW-1185">Reference proteome</keyword>
<sequence>MSPKRLRQQNKTVTIYNSKSSNGNGKKVDKKQSCSYEQSRNNLDNWEFHFKAVELDEVKCILKCKELIGIPLIIGAAVLSKKEILLNLLKHGYNINEADKNNWTPLCWAVKLKQTEMVQFLLSNNADTSIKPSNGDGILFMALGNSMWTEDSFLLLWNSFKNLGQIDVNATNKNGLSIMHLAIRREWNVLLDILLSSNDINVNAVNPTGVTPLMLASYRNDFGIVSKLLVKGANVKRRNADGFTALCYAFSSAMLKNLEPPFSVIDKLQAEMMKSKFFFSDYLKDRLKIISSPAKKNHVDQPTVAQMLQHVFGFVAGKIESGFELLWEQLNIASLIKDALAKHLESGEKENLKLPLLVLNTIMKIYPFNELDYVVEGLIMCGCLDCCMDVVRRFGEDELMFLAFSPIAFCKITHENAADWLNSNREDIQIFCKAYINVLNNMQVSQGDFNLMLGRVEGLKRRTSKQHMLIDKYEKIKKNKRRKCLKVRKSEELKIEEEFVETDCVNAIKTAIGIVDEDKFPQPPSKSRSSLIKEHWKTVIQSLPFHQCHFISKDKNVDLAIKYLEGLLALIVNKYKVMWELDRPVEPDCDVLDFTLEVNLEMQQNVEKEKLRAVHREFYNLTRNVRQLYESDPDTSEVLLKELEKVLLSHSIRGETILSQVALMEMVKVNVTMPIDFENVLPKYVERVVNGEIEELEDVNISVIEHVGAPKNSNQNGMGDYVYLNDIPKPCGCLNRTDFYHYAVCDEDDGKVCCGRICSKDCEESELQDSRYCSLLRSLEMMEDSQSFFNGRIRISNAEKRKSHILSPSGNFAALEIGLGEDSLPLAVKFLSKSDVFAPLLKKLIDPIIELKHKNIMQYYLCAYESNFLVVATPLCEYNLGQYVLKMKQSQMKICRFNLIKQILSGLMYLHDHDEPIVHGNLKPSNVFITLNGTVRLAEFGIHKALSKVKNLPQSTIIWFASECYKLYKQNLPLECTCSSDIQVAGMLVHFAMNYGAHPFGKDVPDILKNLEKATAHILSKDMELYDLLTWMLLGEPGERPTIHQVLSHIFFWSNKKKWRYVLACAGIGSKIPVDVSKLHSSLDKTAHKENIVGNCWVLTAKKQYPQATFIEHNDTPSGLLKFIKFVVENNLILQDTAEKSLSCFILNSFPYFALSLYRMIENTEWSDHRVFMPFHSVVDY</sequence>
<dbReference type="GeneID" id="108563053"/>
<dbReference type="InterPro" id="IPR036770">
    <property type="entry name" value="Ankyrin_rpt-contain_sf"/>
</dbReference>
<dbReference type="Gene3D" id="1.25.40.20">
    <property type="entry name" value="Ankyrin repeat-containing domain"/>
    <property type="match status" value="1"/>
</dbReference>
<proteinExistence type="predicted"/>
<dbReference type="SUPFAM" id="SSF48403">
    <property type="entry name" value="Ankyrin repeat"/>
    <property type="match status" value="1"/>
</dbReference>
<feature type="repeat" description="ANK" evidence="1">
    <location>
        <begin position="101"/>
        <end position="133"/>
    </location>
</feature>
<dbReference type="Gene3D" id="1.10.510.10">
    <property type="entry name" value="Transferase(Phosphotransferase) domain 1"/>
    <property type="match status" value="1"/>
</dbReference>
<dbReference type="InterPro" id="IPR045133">
    <property type="entry name" value="IRE1/2-like"/>
</dbReference>
<dbReference type="Proteomes" id="UP000695000">
    <property type="component" value="Unplaced"/>
</dbReference>
<feature type="domain" description="Protein kinase" evidence="2">
    <location>
        <begin position="801"/>
        <end position="1052"/>
    </location>
</feature>
<dbReference type="PROSITE" id="PS50011">
    <property type="entry name" value="PROTEIN_KINASE_DOM"/>
    <property type="match status" value="1"/>
</dbReference>
<dbReference type="RefSeq" id="XP_017777099.1">
    <property type="nucleotide sequence ID" value="XM_017921610.1"/>
</dbReference>
<dbReference type="InterPro" id="IPR000719">
    <property type="entry name" value="Prot_kinase_dom"/>
</dbReference>
<dbReference type="Pfam" id="PF12796">
    <property type="entry name" value="Ank_2"/>
    <property type="match status" value="2"/>
</dbReference>
<dbReference type="Pfam" id="PF00069">
    <property type="entry name" value="Pkinase"/>
    <property type="match status" value="1"/>
</dbReference>
<evidence type="ECO:0000313" key="3">
    <source>
        <dbReference type="Proteomes" id="UP000695000"/>
    </source>
</evidence>